<evidence type="ECO:0000313" key="1">
    <source>
        <dbReference type="EMBL" id="MPC85473.1"/>
    </source>
</evidence>
<protein>
    <submittedName>
        <fullName evidence="1">Uncharacterized protein</fullName>
    </submittedName>
</protein>
<reference evidence="1 2" key="1">
    <citation type="submission" date="2019-05" db="EMBL/GenBank/DDBJ databases">
        <title>Another draft genome of Portunus trituberculatus and its Hox gene families provides insights of decapod evolution.</title>
        <authorList>
            <person name="Jeong J.-H."/>
            <person name="Song I."/>
            <person name="Kim S."/>
            <person name="Choi T."/>
            <person name="Kim D."/>
            <person name="Ryu S."/>
            <person name="Kim W."/>
        </authorList>
    </citation>
    <scope>NUCLEOTIDE SEQUENCE [LARGE SCALE GENOMIC DNA]</scope>
    <source>
        <tissue evidence="1">Muscle</tissue>
    </source>
</reference>
<dbReference type="Proteomes" id="UP000324222">
    <property type="component" value="Unassembled WGS sequence"/>
</dbReference>
<comment type="caution">
    <text evidence="1">The sequence shown here is derived from an EMBL/GenBank/DDBJ whole genome shotgun (WGS) entry which is preliminary data.</text>
</comment>
<dbReference type="AlphaFoldDB" id="A0A5B7ISX8"/>
<gene>
    <name evidence="1" type="ORF">E2C01_080250</name>
</gene>
<sequence>MKGEKESEEEGEADALWVARWRRQLLLKTNKRTDAGRAGCWV</sequence>
<evidence type="ECO:0000313" key="2">
    <source>
        <dbReference type="Proteomes" id="UP000324222"/>
    </source>
</evidence>
<keyword evidence="2" id="KW-1185">Reference proteome</keyword>
<organism evidence="1 2">
    <name type="scientific">Portunus trituberculatus</name>
    <name type="common">Swimming crab</name>
    <name type="synonym">Neptunus trituberculatus</name>
    <dbReference type="NCBI Taxonomy" id="210409"/>
    <lineage>
        <taxon>Eukaryota</taxon>
        <taxon>Metazoa</taxon>
        <taxon>Ecdysozoa</taxon>
        <taxon>Arthropoda</taxon>
        <taxon>Crustacea</taxon>
        <taxon>Multicrustacea</taxon>
        <taxon>Malacostraca</taxon>
        <taxon>Eumalacostraca</taxon>
        <taxon>Eucarida</taxon>
        <taxon>Decapoda</taxon>
        <taxon>Pleocyemata</taxon>
        <taxon>Brachyura</taxon>
        <taxon>Eubrachyura</taxon>
        <taxon>Portunoidea</taxon>
        <taxon>Portunidae</taxon>
        <taxon>Portuninae</taxon>
        <taxon>Portunus</taxon>
    </lineage>
</organism>
<proteinExistence type="predicted"/>
<name>A0A5B7ISX8_PORTR</name>
<accession>A0A5B7ISX8</accession>
<dbReference type="EMBL" id="VSRR010068555">
    <property type="protein sequence ID" value="MPC85473.1"/>
    <property type="molecule type" value="Genomic_DNA"/>
</dbReference>